<dbReference type="Proteomes" id="UP001066276">
    <property type="component" value="Chromosome 8"/>
</dbReference>
<name>A0AAV7NDM3_PLEWA</name>
<organism evidence="2 3">
    <name type="scientific">Pleurodeles waltl</name>
    <name type="common">Iberian ribbed newt</name>
    <dbReference type="NCBI Taxonomy" id="8319"/>
    <lineage>
        <taxon>Eukaryota</taxon>
        <taxon>Metazoa</taxon>
        <taxon>Chordata</taxon>
        <taxon>Craniata</taxon>
        <taxon>Vertebrata</taxon>
        <taxon>Euteleostomi</taxon>
        <taxon>Amphibia</taxon>
        <taxon>Batrachia</taxon>
        <taxon>Caudata</taxon>
        <taxon>Salamandroidea</taxon>
        <taxon>Salamandridae</taxon>
        <taxon>Pleurodelinae</taxon>
        <taxon>Pleurodeles</taxon>
    </lineage>
</organism>
<evidence type="ECO:0000256" key="1">
    <source>
        <dbReference type="SAM" id="MobiDB-lite"/>
    </source>
</evidence>
<proteinExistence type="predicted"/>
<sequence length="121" mass="12446">MPGSPCAAVAVTGRPRGLLDTGPKTGNCGSTLGSRGGVLTLVSFPPHDGPDPVGPDLWLPVTDERPWPKRHHRTGATAQAASSDGSINGIEGATLQESKRKAPGWSLKQKPKLGMCGGATR</sequence>
<keyword evidence="3" id="KW-1185">Reference proteome</keyword>
<dbReference type="EMBL" id="JANPWB010000012">
    <property type="protein sequence ID" value="KAJ1113259.1"/>
    <property type="molecule type" value="Genomic_DNA"/>
</dbReference>
<reference evidence="2" key="1">
    <citation type="journal article" date="2022" name="bioRxiv">
        <title>Sequencing and chromosome-scale assembly of the giantPleurodeles waltlgenome.</title>
        <authorList>
            <person name="Brown T."/>
            <person name="Elewa A."/>
            <person name="Iarovenko S."/>
            <person name="Subramanian E."/>
            <person name="Araus A.J."/>
            <person name="Petzold A."/>
            <person name="Susuki M."/>
            <person name="Suzuki K.-i.T."/>
            <person name="Hayashi T."/>
            <person name="Toyoda A."/>
            <person name="Oliveira C."/>
            <person name="Osipova E."/>
            <person name="Leigh N.D."/>
            <person name="Simon A."/>
            <person name="Yun M.H."/>
        </authorList>
    </citation>
    <scope>NUCLEOTIDE SEQUENCE</scope>
    <source>
        <strain evidence="2">20211129_DDA</strain>
        <tissue evidence="2">Liver</tissue>
    </source>
</reference>
<evidence type="ECO:0000313" key="2">
    <source>
        <dbReference type="EMBL" id="KAJ1113259.1"/>
    </source>
</evidence>
<evidence type="ECO:0000313" key="3">
    <source>
        <dbReference type="Proteomes" id="UP001066276"/>
    </source>
</evidence>
<feature type="compositionally biased region" description="Polar residues" evidence="1">
    <location>
        <begin position="76"/>
        <end position="86"/>
    </location>
</feature>
<protein>
    <submittedName>
        <fullName evidence="2">Uncharacterized protein</fullName>
    </submittedName>
</protein>
<gene>
    <name evidence="2" type="ORF">NDU88_001513</name>
</gene>
<comment type="caution">
    <text evidence="2">The sequence shown here is derived from an EMBL/GenBank/DDBJ whole genome shotgun (WGS) entry which is preliminary data.</text>
</comment>
<dbReference type="AlphaFoldDB" id="A0AAV7NDM3"/>
<accession>A0AAV7NDM3</accession>
<feature type="region of interest" description="Disordered" evidence="1">
    <location>
        <begin position="62"/>
        <end position="121"/>
    </location>
</feature>